<evidence type="ECO:0000256" key="1">
    <source>
        <dbReference type="ARBA" id="ARBA00023125"/>
    </source>
</evidence>
<dbReference type="EMBL" id="FNFO01000004">
    <property type="protein sequence ID" value="SDL15196.1"/>
    <property type="molecule type" value="Genomic_DNA"/>
</dbReference>
<evidence type="ECO:0000313" key="3">
    <source>
        <dbReference type="Proteomes" id="UP000198510"/>
    </source>
</evidence>
<dbReference type="InterPro" id="IPR010998">
    <property type="entry name" value="Integrase_recombinase_N"/>
</dbReference>
<sequence length="202" mass="23534">MLTQVGKQFWLSTLRDAADEALVRTLFYARWNASMGCWTMPAREETLQKLDTHFGARLRQVLPEAFPPPPTRKNAKVVVPTLQVIVGSNGRLRLQFPFHPHYIAAVKKLPYAQWDPANRWWSVADAPHVREQLASWSQEWKLPLHYAQEPEKAKPRPVRQGIRECPPRYEEKLSLRRYSPRTIKSYTALFREFINYRGGGPL</sequence>
<name>A0A1G9HQW8_9BACT</name>
<reference evidence="2 3" key="1">
    <citation type="submission" date="2016-10" db="EMBL/GenBank/DDBJ databases">
        <authorList>
            <person name="de Groot N.N."/>
        </authorList>
    </citation>
    <scope>NUCLEOTIDE SEQUENCE [LARGE SCALE GENOMIC DNA]</scope>
    <source>
        <strain evidence="2 3">DSM 25186</strain>
    </source>
</reference>
<dbReference type="AlphaFoldDB" id="A0A1G9HQW8"/>
<proteinExistence type="predicted"/>
<protein>
    <submittedName>
        <fullName evidence="2">Uncharacterized protein</fullName>
    </submittedName>
</protein>
<evidence type="ECO:0000313" key="2">
    <source>
        <dbReference type="EMBL" id="SDL15196.1"/>
    </source>
</evidence>
<dbReference type="Proteomes" id="UP000198510">
    <property type="component" value="Unassembled WGS sequence"/>
</dbReference>
<accession>A0A1G9HQW8</accession>
<keyword evidence="1" id="KW-0238">DNA-binding</keyword>
<dbReference type="Gene3D" id="1.10.150.130">
    <property type="match status" value="1"/>
</dbReference>
<dbReference type="GO" id="GO:0003677">
    <property type="term" value="F:DNA binding"/>
    <property type="evidence" value="ECO:0007669"/>
    <property type="project" value="UniProtKB-KW"/>
</dbReference>
<keyword evidence="3" id="KW-1185">Reference proteome</keyword>
<organism evidence="2 3">
    <name type="scientific">Catalinimonas alkaloidigena</name>
    <dbReference type="NCBI Taxonomy" id="1075417"/>
    <lineage>
        <taxon>Bacteria</taxon>
        <taxon>Pseudomonadati</taxon>
        <taxon>Bacteroidota</taxon>
        <taxon>Cytophagia</taxon>
        <taxon>Cytophagales</taxon>
        <taxon>Catalimonadaceae</taxon>
        <taxon>Catalinimonas</taxon>
    </lineage>
</organism>
<gene>
    <name evidence="2" type="ORF">SAMN05421823_104506</name>
</gene>
<dbReference type="STRING" id="1075417.SAMN05421823_104506"/>